<sequence>MFKQGGGSIIFKIYLKGAKMKYTLGAALAALILVGCGEDEIGLVKNYTLSDFKSMSIGAAIEGSKICKNITWSKEENGGLKTVKMVCDVDMEKVKVDVDAFNKKYKEAMLNTSLRGAVLFYKDKSDDKQQRLLKLANEHCKINETKFQEELKDRGKIDYSFQKKPVDCDDKLKDEILKDGEPKTSAIYMSNIIDSLEDVAYYSQLTPSQIRLQLGRAAELPPQAAIELNFIVNADKSVSLSDKFIVTKDIIDDVIKIRSAFNNRKTAEDALATFYERQ</sequence>
<accession>C8PF07</accession>
<comment type="caution">
    <text evidence="1">The sequence shown here is derived from an EMBL/GenBank/DDBJ whole genome shotgun (WGS) entry which is preliminary data.</text>
</comment>
<gene>
    <name evidence="1" type="ORF">CAMGR0001_2649</name>
</gene>
<evidence type="ECO:0000313" key="1">
    <source>
        <dbReference type="EMBL" id="EEV18635.1"/>
    </source>
</evidence>
<evidence type="ECO:0000313" key="2">
    <source>
        <dbReference type="Proteomes" id="UP000005709"/>
    </source>
</evidence>
<dbReference type="AlphaFoldDB" id="C8PF07"/>
<organism evidence="1 2">
    <name type="scientific">Campylobacter gracilis RM3268</name>
    <dbReference type="NCBI Taxonomy" id="553220"/>
    <lineage>
        <taxon>Bacteria</taxon>
        <taxon>Pseudomonadati</taxon>
        <taxon>Campylobacterota</taxon>
        <taxon>Epsilonproteobacteria</taxon>
        <taxon>Campylobacterales</taxon>
        <taxon>Campylobacteraceae</taxon>
        <taxon>Campylobacter</taxon>
    </lineage>
</organism>
<name>C8PF07_9BACT</name>
<keyword evidence="2" id="KW-1185">Reference proteome</keyword>
<dbReference type="eggNOG" id="ENOG50319MA">
    <property type="taxonomic scope" value="Bacteria"/>
</dbReference>
<proteinExistence type="predicted"/>
<protein>
    <submittedName>
        <fullName evidence="1">Uncharacterized protein</fullName>
    </submittedName>
</protein>
<dbReference type="EMBL" id="ACYG01000009">
    <property type="protein sequence ID" value="EEV18635.1"/>
    <property type="molecule type" value="Genomic_DNA"/>
</dbReference>
<dbReference type="Proteomes" id="UP000005709">
    <property type="component" value="Unassembled WGS sequence"/>
</dbReference>
<reference evidence="1 2" key="1">
    <citation type="submission" date="2009-07" db="EMBL/GenBank/DDBJ databases">
        <authorList>
            <person name="Madupu R."/>
            <person name="Sebastian Y."/>
            <person name="Durkin A.S."/>
            <person name="Torralba M."/>
            <person name="Methe B."/>
            <person name="Sutton G.G."/>
            <person name="Strausberg R.L."/>
            <person name="Nelson K.E."/>
        </authorList>
    </citation>
    <scope>NUCLEOTIDE SEQUENCE [LARGE SCALE GENOMIC DNA]</scope>
    <source>
        <strain evidence="1 2">RM3268</strain>
    </source>
</reference>